<dbReference type="GeneTree" id="ENSGT00940000164705"/>
<dbReference type="GO" id="GO:0006398">
    <property type="term" value="P:mRNA 3'-end processing by stem-loop binding and cleavage"/>
    <property type="evidence" value="ECO:0007669"/>
    <property type="project" value="TreeGrafter"/>
</dbReference>
<dbReference type="OrthoDB" id="265795at2759"/>
<evidence type="ECO:0000256" key="3">
    <source>
        <dbReference type="SAM" id="MobiDB-lite"/>
    </source>
</evidence>
<dbReference type="GO" id="GO:0071204">
    <property type="term" value="C:histone pre-mRNA 3'end processing complex"/>
    <property type="evidence" value="ECO:0007669"/>
    <property type="project" value="TreeGrafter"/>
</dbReference>
<dbReference type="InterPro" id="IPR029344">
    <property type="entry name" value="SLBP_RNA_bind"/>
</dbReference>
<dbReference type="InterPro" id="IPR038294">
    <property type="entry name" value="SLBP_RNA_bind_sf"/>
</dbReference>
<comment type="similarity">
    <text evidence="1">Belongs to the SLBP family.</text>
</comment>
<organism evidence="5 6">
    <name type="scientific">Leptobrachium leishanense</name>
    <name type="common">Leishan spiny toad</name>
    <dbReference type="NCBI Taxonomy" id="445787"/>
    <lineage>
        <taxon>Eukaryota</taxon>
        <taxon>Metazoa</taxon>
        <taxon>Chordata</taxon>
        <taxon>Craniata</taxon>
        <taxon>Vertebrata</taxon>
        <taxon>Euteleostomi</taxon>
        <taxon>Amphibia</taxon>
        <taxon>Batrachia</taxon>
        <taxon>Anura</taxon>
        <taxon>Pelobatoidea</taxon>
        <taxon>Megophryidae</taxon>
        <taxon>Leptobrachium</taxon>
    </lineage>
</organism>
<accession>A0A8C5MS61</accession>
<name>A0A8C5MS61_9ANUR</name>
<evidence type="ECO:0000313" key="5">
    <source>
        <dbReference type="Ensembl" id="ENSLLEP00000017806.1"/>
    </source>
</evidence>
<evidence type="ECO:0000313" key="6">
    <source>
        <dbReference type="Proteomes" id="UP000694569"/>
    </source>
</evidence>
<proteinExistence type="inferred from homology"/>
<keyword evidence="2" id="KW-0694">RNA-binding</keyword>
<evidence type="ECO:0000256" key="1">
    <source>
        <dbReference type="ARBA" id="ARBA00006151"/>
    </source>
</evidence>
<dbReference type="Pfam" id="PF15247">
    <property type="entry name" value="SLBP_RNA_bind"/>
    <property type="match status" value="1"/>
</dbReference>
<dbReference type="PANTHER" id="PTHR17408:SF11">
    <property type="entry name" value="STEM-LOOP BINDING PROTEIN-LIKE"/>
    <property type="match status" value="1"/>
</dbReference>
<dbReference type="PANTHER" id="PTHR17408">
    <property type="entry name" value="HISTONE RNA HAIRPIN-BINDING PROTEIN"/>
    <property type="match status" value="1"/>
</dbReference>
<protein>
    <recommendedName>
        <fullName evidence="4">Histone RNA hairpin-binding protein RNA-binding domain-containing protein</fullName>
    </recommendedName>
</protein>
<dbReference type="FunFam" id="1.10.8.1120:FF:000001">
    <property type="entry name" value="Histone RNA hairpin-binding protein-like"/>
    <property type="match status" value="1"/>
</dbReference>
<sequence length="298" mass="33838">MSYTSRRAVPSMCSPSERHGNRLTHPLHVHLPPMSSPQAQLYGLPPALLPEPWMLINGSTALEDLFGVSTRSRFLGAPGLVSEMDGCQNTSTPYATRISRLMFPGSSSCRTEQKQAVGTASVGVDTELDLLELKRSNCSSRMSHDPARHETDEVILQRRQKQIDYGKNTLGYQRYIQQVPKEQRKPGIHPRSPNKRKKYSRRSWDMQIKLWRRALHAWDPPLELSFPTNCSTSTERLLESWFGNQSPIKTLESNLSSLQISDPPLADYSPLHETTLPYDCLSYPASGEEWWCPPWISF</sequence>
<dbReference type="GO" id="GO:0071207">
    <property type="term" value="F:histone pre-mRNA stem-loop binding"/>
    <property type="evidence" value="ECO:0007669"/>
    <property type="project" value="TreeGrafter"/>
</dbReference>
<dbReference type="Proteomes" id="UP000694569">
    <property type="component" value="Unplaced"/>
</dbReference>
<dbReference type="GO" id="GO:0003729">
    <property type="term" value="F:mRNA binding"/>
    <property type="evidence" value="ECO:0007669"/>
    <property type="project" value="InterPro"/>
</dbReference>
<feature type="domain" description="Histone RNA hairpin-binding protein RNA-binding" evidence="4">
    <location>
        <begin position="152"/>
        <end position="220"/>
    </location>
</feature>
<evidence type="ECO:0000256" key="2">
    <source>
        <dbReference type="ARBA" id="ARBA00022884"/>
    </source>
</evidence>
<dbReference type="InterPro" id="IPR026502">
    <property type="entry name" value="SLBP1/SLBP2"/>
</dbReference>
<dbReference type="Gene3D" id="1.10.8.1120">
    <property type="entry name" value="Histone RNA hairpin-binding protein RNA-binding domain"/>
    <property type="match status" value="1"/>
</dbReference>
<feature type="region of interest" description="Disordered" evidence="3">
    <location>
        <begin position="1"/>
        <end position="20"/>
    </location>
</feature>
<dbReference type="Ensembl" id="ENSLLET00000018501.1">
    <property type="protein sequence ID" value="ENSLLEP00000017806.1"/>
    <property type="gene ID" value="ENSLLEG00000011266.1"/>
</dbReference>
<feature type="region of interest" description="Disordered" evidence="3">
    <location>
        <begin position="178"/>
        <end position="200"/>
    </location>
</feature>
<reference evidence="5" key="2">
    <citation type="submission" date="2025-09" db="UniProtKB">
        <authorList>
            <consortium name="Ensembl"/>
        </authorList>
    </citation>
    <scope>IDENTIFICATION</scope>
</reference>
<evidence type="ECO:0000259" key="4">
    <source>
        <dbReference type="Pfam" id="PF15247"/>
    </source>
</evidence>
<keyword evidence="6" id="KW-1185">Reference proteome</keyword>
<dbReference type="GO" id="GO:0051028">
    <property type="term" value="P:mRNA transport"/>
    <property type="evidence" value="ECO:0007669"/>
    <property type="project" value="TreeGrafter"/>
</dbReference>
<feature type="compositionally biased region" description="Basic residues" evidence="3">
    <location>
        <begin position="186"/>
        <end position="200"/>
    </location>
</feature>
<reference evidence="5" key="1">
    <citation type="submission" date="2025-08" db="UniProtKB">
        <authorList>
            <consortium name="Ensembl"/>
        </authorList>
    </citation>
    <scope>IDENTIFICATION</scope>
</reference>
<dbReference type="GO" id="GO:0005737">
    <property type="term" value="C:cytoplasm"/>
    <property type="evidence" value="ECO:0007669"/>
    <property type="project" value="TreeGrafter"/>
</dbReference>
<dbReference type="AlphaFoldDB" id="A0A8C5MS61"/>